<organism evidence="1 2">
    <name type="scientific">Necator americanus</name>
    <name type="common">Human hookworm</name>
    <dbReference type="NCBI Taxonomy" id="51031"/>
    <lineage>
        <taxon>Eukaryota</taxon>
        <taxon>Metazoa</taxon>
        <taxon>Ecdysozoa</taxon>
        <taxon>Nematoda</taxon>
        <taxon>Chromadorea</taxon>
        <taxon>Rhabditida</taxon>
        <taxon>Rhabditina</taxon>
        <taxon>Rhabditomorpha</taxon>
        <taxon>Strongyloidea</taxon>
        <taxon>Ancylostomatidae</taxon>
        <taxon>Bunostominae</taxon>
        <taxon>Necator</taxon>
    </lineage>
</organism>
<proteinExistence type="predicted"/>
<comment type="caution">
    <text evidence="1">The sequence shown here is derived from an EMBL/GenBank/DDBJ whole genome shotgun (WGS) entry which is preliminary data.</text>
</comment>
<sequence length="163" mass="18615">MGGARKGFAPGRTVLSSMLPKSKKDYSDDRYLQRTYYCVRSALIWLCKLRRLSTALSNTKTRRRHPLNAVYKTGEELFTATCDNRGVGEVEVLVNMSMTKKIDSFEQLTTRIGRLRMRRCGATPALNIFIGEVYVTKLATSLNKINQRFFLMDVTFVPKICTE</sequence>
<keyword evidence="2" id="KW-1185">Reference proteome</keyword>
<evidence type="ECO:0000313" key="1">
    <source>
        <dbReference type="EMBL" id="KAK6732175.1"/>
    </source>
</evidence>
<gene>
    <name evidence="1" type="primary">Necator_chrII.g4304</name>
    <name evidence="1" type="ORF">RB195_016512</name>
</gene>
<evidence type="ECO:0000313" key="2">
    <source>
        <dbReference type="Proteomes" id="UP001303046"/>
    </source>
</evidence>
<reference evidence="1 2" key="1">
    <citation type="submission" date="2023-08" db="EMBL/GenBank/DDBJ databases">
        <title>A Necator americanus chromosomal reference genome.</title>
        <authorList>
            <person name="Ilik V."/>
            <person name="Petrzelkova K.J."/>
            <person name="Pardy F."/>
            <person name="Fuh T."/>
            <person name="Niatou-Singa F.S."/>
            <person name="Gouil Q."/>
            <person name="Baker L."/>
            <person name="Ritchie M.E."/>
            <person name="Jex A.R."/>
            <person name="Gazzola D."/>
            <person name="Li H."/>
            <person name="Toshio Fujiwara R."/>
            <person name="Zhan B."/>
            <person name="Aroian R.V."/>
            <person name="Pafco B."/>
            <person name="Schwarz E.M."/>
        </authorList>
    </citation>
    <scope>NUCLEOTIDE SEQUENCE [LARGE SCALE GENOMIC DNA]</scope>
    <source>
        <strain evidence="1 2">Aroian</strain>
        <tissue evidence="1">Whole animal</tissue>
    </source>
</reference>
<dbReference type="Proteomes" id="UP001303046">
    <property type="component" value="Unassembled WGS sequence"/>
</dbReference>
<accession>A0ABR1C1Z4</accession>
<name>A0ABR1C1Z4_NECAM</name>
<protein>
    <submittedName>
        <fullName evidence="1">Uncharacterized protein</fullName>
    </submittedName>
</protein>
<dbReference type="EMBL" id="JAVFWL010000002">
    <property type="protein sequence ID" value="KAK6732175.1"/>
    <property type="molecule type" value="Genomic_DNA"/>
</dbReference>